<dbReference type="EMBL" id="JANFQO010000010">
    <property type="protein sequence ID" value="MCQ4165463.1"/>
    <property type="molecule type" value="Genomic_DNA"/>
</dbReference>
<sequence>MEESERYARAKRKVGLLRGFYIHATAYVLVNIFLIVVNLLTTPNLIWFHWSILGWGVGLAAHGASIFFGARFLGDEWEKRKIREILDDSESA</sequence>
<keyword evidence="4" id="KW-1185">Reference proteome</keyword>
<reference evidence="3" key="1">
    <citation type="submission" date="2022-07" db="EMBL/GenBank/DDBJ databases">
        <title>Tahibacter sp., a new gammaproteobacterium isolated from the silt sample collected at pig farm.</title>
        <authorList>
            <person name="Chen H."/>
        </authorList>
    </citation>
    <scope>NUCLEOTIDE SEQUENCE</scope>
    <source>
        <strain evidence="3">P2K</strain>
    </source>
</reference>
<evidence type="ECO:0000256" key="1">
    <source>
        <dbReference type="SAM" id="Phobius"/>
    </source>
</evidence>
<feature type="domain" description="2TM" evidence="2">
    <location>
        <begin position="9"/>
        <end position="86"/>
    </location>
</feature>
<keyword evidence="1" id="KW-0472">Membrane</keyword>
<keyword evidence="1" id="KW-1133">Transmembrane helix</keyword>
<accession>A0ABT1QT42</accession>
<evidence type="ECO:0000313" key="4">
    <source>
        <dbReference type="Proteomes" id="UP001165498"/>
    </source>
</evidence>
<evidence type="ECO:0000259" key="2">
    <source>
        <dbReference type="Pfam" id="PF13239"/>
    </source>
</evidence>
<keyword evidence="1" id="KW-0812">Transmembrane</keyword>
<name>A0ABT1QT42_9GAMM</name>
<comment type="caution">
    <text evidence="3">The sequence shown here is derived from an EMBL/GenBank/DDBJ whole genome shotgun (WGS) entry which is preliminary data.</text>
</comment>
<dbReference type="RefSeq" id="WP_255914652.1">
    <property type="nucleotide sequence ID" value="NZ_JANFQO010000010.1"/>
</dbReference>
<gene>
    <name evidence="3" type="ORF">NM961_12155</name>
</gene>
<organism evidence="3 4">
    <name type="scientific">Tahibacter harae</name>
    <dbReference type="NCBI Taxonomy" id="2963937"/>
    <lineage>
        <taxon>Bacteria</taxon>
        <taxon>Pseudomonadati</taxon>
        <taxon>Pseudomonadota</taxon>
        <taxon>Gammaproteobacteria</taxon>
        <taxon>Lysobacterales</taxon>
        <taxon>Rhodanobacteraceae</taxon>
        <taxon>Tahibacter</taxon>
    </lineage>
</organism>
<dbReference type="Pfam" id="PF13239">
    <property type="entry name" value="2TM"/>
    <property type="match status" value="1"/>
</dbReference>
<feature type="transmembrane region" description="Helical" evidence="1">
    <location>
        <begin position="20"/>
        <end position="40"/>
    </location>
</feature>
<dbReference type="InterPro" id="IPR025698">
    <property type="entry name" value="2TM_dom"/>
</dbReference>
<dbReference type="Proteomes" id="UP001165498">
    <property type="component" value="Unassembled WGS sequence"/>
</dbReference>
<feature type="transmembrane region" description="Helical" evidence="1">
    <location>
        <begin position="52"/>
        <end position="73"/>
    </location>
</feature>
<proteinExistence type="predicted"/>
<protein>
    <submittedName>
        <fullName evidence="3">2TM domain-containing protein</fullName>
    </submittedName>
</protein>
<evidence type="ECO:0000313" key="3">
    <source>
        <dbReference type="EMBL" id="MCQ4165463.1"/>
    </source>
</evidence>